<dbReference type="InterPro" id="IPR013221">
    <property type="entry name" value="Mur_ligase_cen"/>
</dbReference>
<evidence type="ECO:0000313" key="15">
    <source>
        <dbReference type="EMBL" id="TCT16854.1"/>
    </source>
</evidence>
<dbReference type="Gene3D" id="3.40.1390.10">
    <property type="entry name" value="MurE/MurF, N-terminal domain"/>
    <property type="match status" value="1"/>
</dbReference>
<keyword evidence="16" id="KW-1185">Reference proteome</keyword>
<keyword evidence="4 10" id="KW-0547">Nucleotide-binding</keyword>
<feature type="binding site" evidence="10">
    <location>
        <begin position="113"/>
        <end position="119"/>
    </location>
    <ligand>
        <name>ATP</name>
        <dbReference type="ChEBI" id="CHEBI:30616"/>
    </ligand>
</feature>
<keyword evidence="9 10" id="KW-0961">Cell wall biogenesis/degradation</keyword>
<keyword evidence="8 10" id="KW-0131">Cell cycle</keyword>
<comment type="similarity">
    <text evidence="10">Belongs to the MurCDEF family. MurF subfamily.</text>
</comment>
<dbReference type="InterPro" id="IPR036565">
    <property type="entry name" value="Mur-like_cat_sf"/>
</dbReference>
<dbReference type="GO" id="GO:0047480">
    <property type="term" value="F:UDP-N-acetylmuramoyl-tripeptide-D-alanyl-D-alanine ligase activity"/>
    <property type="evidence" value="ECO:0007669"/>
    <property type="project" value="UniProtKB-UniRule"/>
</dbReference>
<name>A0A4R3MPZ0_9FIRM</name>
<dbReference type="HAMAP" id="MF_02019">
    <property type="entry name" value="MurF"/>
    <property type="match status" value="1"/>
</dbReference>
<dbReference type="GO" id="GO:0005524">
    <property type="term" value="F:ATP binding"/>
    <property type="evidence" value="ECO:0007669"/>
    <property type="project" value="UniProtKB-UniRule"/>
</dbReference>
<dbReference type="EMBL" id="SMAL01000001">
    <property type="protein sequence ID" value="TCT16854.1"/>
    <property type="molecule type" value="Genomic_DNA"/>
</dbReference>
<evidence type="ECO:0000259" key="12">
    <source>
        <dbReference type="Pfam" id="PF01225"/>
    </source>
</evidence>
<evidence type="ECO:0000256" key="1">
    <source>
        <dbReference type="ARBA" id="ARBA00022490"/>
    </source>
</evidence>
<dbReference type="InterPro" id="IPR036615">
    <property type="entry name" value="Mur_ligase_C_dom_sf"/>
</dbReference>
<dbReference type="SUPFAM" id="SSF63418">
    <property type="entry name" value="MurE/MurF N-terminal domain"/>
    <property type="match status" value="1"/>
</dbReference>
<keyword evidence="7 10" id="KW-0573">Peptidoglycan synthesis</keyword>
<dbReference type="Gene3D" id="3.90.190.20">
    <property type="entry name" value="Mur ligase, C-terminal domain"/>
    <property type="match status" value="1"/>
</dbReference>
<comment type="subcellular location">
    <subcellularLocation>
        <location evidence="10 11">Cytoplasm</location>
    </subcellularLocation>
</comment>
<dbReference type="GO" id="GO:0071555">
    <property type="term" value="P:cell wall organization"/>
    <property type="evidence" value="ECO:0007669"/>
    <property type="project" value="UniProtKB-KW"/>
</dbReference>
<evidence type="ECO:0000256" key="3">
    <source>
        <dbReference type="ARBA" id="ARBA00022618"/>
    </source>
</evidence>
<protein>
    <recommendedName>
        <fullName evidence="10 11">UDP-N-acetylmuramoyl-tripeptide--D-alanyl-D-alanine ligase</fullName>
        <ecNumber evidence="10 11">6.3.2.10</ecNumber>
    </recommendedName>
    <alternativeName>
        <fullName evidence="10">D-alanyl-D-alanine-adding enzyme</fullName>
    </alternativeName>
</protein>
<dbReference type="InterPro" id="IPR051046">
    <property type="entry name" value="MurCDEF_CellWall_CoF430Synth"/>
</dbReference>
<dbReference type="RefSeq" id="WP_132249258.1">
    <property type="nucleotide sequence ID" value="NZ_SMAL01000001.1"/>
</dbReference>
<dbReference type="AlphaFoldDB" id="A0A4R3MPZ0"/>
<dbReference type="NCBIfam" id="TIGR01143">
    <property type="entry name" value="murF"/>
    <property type="match status" value="1"/>
</dbReference>
<dbReference type="Pfam" id="PF02875">
    <property type="entry name" value="Mur_ligase_C"/>
    <property type="match status" value="1"/>
</dbReference>
<dbReference type="Pfam" id="PF01225">
    <property type="entry name" value="Mur_ligase"/>
    <property type="match status" value="1"/>
</dbReference>
<dbReference type="Gene3D" id="3.40.1190.10">
    <property type="entry name" value="Mur-like, catalytic domain"/>
    <property type="match status" value="1"/>
</dbReference>
<dbReference type="GO" id="GO:0008360">
    <property type="term" value="P:regulation of cell shape"/>
    <property type="evidence" value="ECO:0007669"/>
    <property type="project" value="UniProtKB-KW"/>
</dbReference>
<evidence type="ECO:0000256" key="6">
    <source>
        <dbReference type="ARBA" id="ARBA00022960"/>
    </source>
</evidence>
<dbReference type="InterPro" id="IPR004101">
    <property type="entry name" value="Mur_ligase_C"/>
</dbReference>
<comment type="catalytic activity">
    <reaction evidence="10 11">
        <text>D-alanyl-D-alanine + UDP-N-acetyl-alpha-D-muramoyl-L-alanyl-gamma-D-glutamyl-meso-2,6-diaminopimelate + ATP = UDP-N-acetyl-alpha-D-muramoyl-L-alanyl-gamma-D-glutamyl-meso-2,6-diaminopimeloyl-D-alanyl-D-alanine + ADP + phosphate + H(+)</text>
        <dbReference type="Rhea" id="RHEA:28374"/>
        <dbReference type="ChEBI" id="CHEBI:15378"/>
        <dbReference type="ChEBI" id="CHEBI:30616"/>
        <dbReference type="ChEBI" id="CHEBI:43474"/>
        <dbReference type="ChEBI" id="CHEBI:57822"/>
        <dbReference type="ChEBI" id="CHEBI:61386"/>
        <dbReference type="ChEBI" id="CHEBI:83905"/>
        <dbReference type="ChEBI" id="CHEBI:456216"/>
        <dbReference type="EC" id="6.3.2.10"/>
    </reaction>
</comment>
<evidence type="ECO:0000256" key="8">
    <source>
        <dbReference type="ARBA" id="ARBA00023306"/>
    </source>
</evidence>
<evidence type="ECO:0000256" key="9">
    <source>
        <dbReference type="ARBA" id="ARBA00023316"/>
    </source>
</evidence>
<feature type="domain" description="Mur ligase C-terminal" evidence="13">
    <location>
        <begin position="320"/>
        <end position="446"/>
    </location>
</feature>
<keyword evidence="6 10" id="KW-0133">Cell shape</keyword>
<evidence type="ECO:0000256" key="11">
    <source>
        <dbReference type="RuleBase" id="RU004136"/>
    </source>
</evidence>
<accession>A0A4R3MPZ0</accession>
<evidence type="ECO:0000256" key="7">
    <source>
        <dbReference type="ARBA" id="ARBA00022984"/>
    </source>
</evidence>
<dbReference type="InterPro" id="IPR000713">
    <property type="entry name" value="Mur_ligase_N"/>
</dbReference>
<comment type="function">
    <text evidence="10 11">Involved in cell wall formation. Catalyzes the final step in the synthesis of UDP-N-acetylmuramoyl-pentapeptide, the precursor of murein.</text>
</comment>
<dbReference type="GO" id="GO:0009252">
    <property type="term" value="P:peptidoglycan biosynthetic process"/>
    <property type="evidence" value="ECO:0007669"/>
    <property type="project" value="UniProtKB-UniRule"/>
</dbReference>
<dbReference type="SUPFAM" id="SSF53244">
    <property type="entry name" value="MurD-like peptide ligases, peptide-binding domain"/>
    <property type="match status" value="1"/>
</dbReference>
<keyword evidence="2 10" id="KW-0436">Ligase</keyword>
<evidence type="ECO:0000256" key="10">
    <source>
        <dbReference type="HAMAP-Rule" id="MF_02019"/>
    </source>
</evidence>
<evidence type="ECO:0000259" key="13">
    <source>
        <dbReference type="Pfam" id="PF02875"/>
    </source>
</evidence>
<organism evidence="15 16">
    <name type="scientific">Natranaerovirga pectinivora</name>
    <dbReference type="NCBI Taxonomy" id="682400"/>
    <lineage>
        <taxon>Bacteria</taxon>
        <taxon>Bacillati</taxon>
        <taxon>Bacillota</taxon>
        <taxon>Clostridia</taxon>
        <taxon>Lachnospirales</taxon>
        <taxon>Natranaerovirgaceae</taxon>
        <taxon>Natranaerovirga</taxon>
    </lineage>
</organism>
<keyword evidence="1 10" id="KW-0963">Cytoplasm</keyword>
<evidence type="ECO:0000259" key="14">
    <source>
        <dbReference type="Pfam" id="PF08245"/>
    </source>
</evidence>
<feature type="domain" description="Mur ligase N-terminal catalytic" evidence="12">
    <location>
        <begin position="27"/>
        <end position="100"/>
    </location>
</feature>
<sequence length="465" mass="51815">MFCQDILKIVEILDGKIIRKELVNGDKIKGVSIDSRNIIPGQLFIPIKGENFDGHDYIKAAMDNGALISLTSDEEKMPPNVSGILVKDTQEALVKLAKYYRSTFEIPFIGITGSVGKTSCKEMIASVLSTRFKVHKTKGNYNNDIGLPLTILDMDVDTEISILEMGMNHFNEIDFLGEIALPDYAVITNIGLSHIENLGSQEGILRAKSEIINHLSPDGLLLLNGDDEFLRTLEGKVSQEITFFGFNKTNEYFVKNYEALGLEGVKATIQSPTETYNINLNTLGKHMLYHTLSAIIIGERLSLIKEEIEKGISQYENEKMRLNIVKLENGITIINDSYNASVDSMKAAIDILDHSKTEGRSVAILGDMFEMGAFSKGAHEDVGKYIASKSIDMLICVGEDSRWMYEGAFAHGYKGNLLYYKTKDGLNDAMKDVLKHKDLILVKASRGMKLEDTIEKIKEVSINEF</sequence>
<dbReference type="GO" id="GO:0005737">
    <property type="term" value="C:cytoplasm"/>
    <property type="evidence" value="ECO:0007669"/>
    <property type="project" value="UniProtKB-SubCell"/>
</dbReference>
<evidence type="ECO:0000313" key="16">
    <source>
        <dbReference type="Proteomes" id="UP000294902"/>
    </source>
</evidence>
<dbReference type="PANTHER" id="PTHR43024">
    <property type="entry name" value="UDP-N-ACETYLMURAMOYL-TRIPEPTIDE--D-ALANYL-D-ALANINE LIGASE"/>
    <property type="match status" value="1"/>
</dbReference>
<keyword evidence="3 10" id="KW-0132">Cell division</keyword>
<dbReference type="GO" id="GO:0051301">
    <property type="term" value="P:cell division"/>
    <property type="evidence" value="ECO:0007669"/>
    <property type="project" value="UniProtKB-KW"/>
</dbReference>
<dbReference type="InterPro" id="IPR005863">
    <property type="entry name" value="UDP-N-AcMur_synth"/>
</dbReference>
<comment type="pathway">
    <text evidence="10 11">Cell wall biogenesis; peptidoglycan biosynthesis.</text>
</comment>
<dbReference type="GO" id="GO:0008766">
    <property type="term" value="F:UDP-N-acetylmuramoylalanyl-D-glutamyl-2,6-diaminopimelate-D-alanyl-D-alanine ligase activity"/>
    <property type="evidence" value="ECO:0007669"/>
    <property type="project" value="RHEA"/>
</dbReference>
<dbReference type="UniPathway" id="UPA00219"/>
<dbReference type="PANTHER" id="PTHR43024:SF1">
    <property type="entry name" value="UDP-N-ACETYLMURAMOYL-TRIPEPTIDE--D-ALANYL-D-ALANINE LIGASE"/>
    <property type="match status" value="1"/>
</dbReference>
<dbReference type="SUPFAM" id="SSF53623">
    <property type="entry name" value="MurD-like peptide ligases, catalytic domain"/>
    <property type="match status" value="1"/>
</dbReference>
<gene>
    <name evidence="10" type="primary">murF</name>
    <name evidence="15" type="ORF">EDC18_101150</name>
</gene>
<reference evidence="15 16" key="1">
    <citation type="submission" date="2019-03" db="EMBL/GenBank/DDBJ databases">
        <title>Genomic Encyclopedia of Type Strains, Phase IV (KMG-IV): sequencing the most valuable type-strain genomes for metagenomic binning, comparative biology and taxonomic classification.</title>
        <authorList>
            <person name="Goeker M."/>
        </authorList>
    </citation>
    <scope>NUCLEOTIDE SEQUENCE [LARGE SCALE GENOMIC DNA]</scope>
    <source>
        <strain evidence="15 16">DSM 24629</strain>
    </source>
</reference>
<evidence type="ECO:0000256" key="2">
    <source>
        <dbReference type="ARBA" id="ARBA00022598"/>
    </source>
</evidence>
<dbReference type="OrthoDB" id="9801978at2"/>
<comment type="caution">
    <text evidence="15">The sequence shown here is derived from an EMBL/GenBank/DDBJ whole genome shotgun (WGS) entry which is preliminary data.</text>
</comment>
<dbReference type="InterPro" id="IPR035911">
    <property type="entry name" value="MurE/MurF_N"/>
</dbReference>
<dbReference type="EC" id="6.3.2.10" evidence="10 11"/>
<evidence type="ECO:0000256" key="5">
    <source>
        <dbReference type="ARBA" id="ARBA00022840"/>
    </source>
</evidence>
<proteinExistence type="inferred from homology"/>
<feature type="domain" description="Mur ligase central" evidence="14">
    <location>
        <begin position="111"/>
        <end position="297"/>
    </location>
</feature>
<dbReference type="Pfam" id="PF08245">
    <property type="entry name" value="Mur_ligase_M"/>
    <property type="match status" value="1"/>
</dbReference>
<evidence type="ECO:0000256" key="4">
    <source>
        <dbReference type="ARBA" id="ARBA00022741"/>
    </source>
</evidence>
<dbReference type="Proteomes" id="UP000294902">
    <property type="component" value="Unassembled WGS sequence"/>
</dbReference>
<keyword evidence="5 10" id="KW-0067">ATP-binding</keyword>